<name>A0A9W9MAY3_9EURO</name>
<feature type="compositionally biased region" description="Polar residues" evidence="1">
    <location>
        <begin position="282"/>
        <end position="297"/>
    </location>
</feature>
<evidence type="ECO:0000313" key="3">
    <source>
        <dbReference type="Proteomes" id="UP001150942"/>
    </source>
</evidence>
<feature type="region of interest" description="Disordered" evidence="1">
    <location>
        <begin position="282"/>
        <end position="316"/>
    </location>
</feature>
<evidence type="ECO:0000313" key="2">
    <source>
        <dbReference type="EMBL" id="KAJ5195775.1"/>
    </source>
</evidence>
<dbReference type="EMBL" id="JAPQKQ010000005">
    <property type="protein sequence ID" value="KAJ5195775.1"/>
    <property type="molecule type" value="Genomic_DNA"/>
</dbReference>
<dbReference type="Proteomes" id="UP001150942">
    <property type="component" value="Unassembled WGS sequence"/>
</dbReference>
<feature type="compositionally biased region" description="Acidic residues" evidence="1">
    <location>
        <begin position="304"/>
        <end position="316"/>
    </location>
</feature>
<reference evidence="2" key="1">
    <citation type="submission" date="2022-11" db="EMBL/GenBank/DDBJ databases">
        <authorList>
            <person name="Petersen C."/>
        </authorList>
    </citation>
    <scope>NUCLEOTIDE SEQUENCE</scope>
    <source>
        <strain evidence="2">IBT 20477</strain>
    </source>
</reference>
<dbReference type="AlphaFoldDB" id="A0A9W9MAY3"/>
<sequence>MPSYKVVKKNATTKQRMMNAILDLQDQAHKLSFSQLKASIASLTSTVQGDQSELPTVAISSLNLGDVQVMLKLNYSLSNVEFRNKPPVELSPICTQWLDMTRNAFGKSEPNEALTRITLNNLLVFAHHYVTSQPASTSTDLNMNDLHLNAEALWRYGPVTHKGLKYDLAGRPDYSLWYGNEEDVAVSIVVVETKGGAGASTGVSQTLGYMGCVHRRRKDLQKLDSTVYGVVSDGQWWVFLKINNDSEWTEHMIPARLGNYQEVLGLLVHMFHTAATMSPFQSEKTSVQTHSKESSGVSYMGFDLDAEEESSDEEEV</sequence>
<evidence type="ECO:0000256" key="1">
    <source>
        <dbReference type="SAM" id="MobiDB-lite"/>
    </source>
</evidence>
<protein>
    <submittedName>
        <fullName evidence="2">Uncharacterized protein</fullName>
    </submittedName>
</protein>
<reference evidence="2" key="2">
    <citation type="journal article" date="2023" name="IMA Fungus">
        <title>Comparative genomic study of the Penicillium genus elucidates a diverse pangenome and 15 lateral gene transfer events.</title>
        <authorList>
            <person name="Petersen C."/>
            <person name="Sorensen T."/>
            <person name="Nielsen M.R."/>
            <person name="Sondergaard T.E."/>
            <person name="Sorensen J.L."/>
            <person name="Fitzpatrick D.A."/>
            <person name="Frisvad J.C."/>
            <person name="Nielsen K.L."/>
        </authorList>
    </citation>
    <scope>NUCLEOTIDE SEQUENCE</scope>
    <source>
        <strain evidence="2">IBT 20477</strain>
    </source>
</reference>
<comment type="caution">
    <text evidence="2">The sequence shown here is derived from an EMBL/GenBank/DDBJ whole genome shotgun (WGS) entry which is preliminary data.</text>
</comment>
<gene>
    <name evidence="2" type="ORF">N7449_006254</name>
</gene>
<keyword evidence="3" id="KW-1185">Reference proteome</keyword>
<accession>A0A9W9MAY3</accession>
<proteinExistence type="predicted"/>
<dbReference type="OrthoDB" id="4363545at2759"/>
<organism evidence="2 3">
    <name type="scientific">Penicillium cf. viridicatum</name>
    <dbReference type="NCBI Taxonomy" id="2972119"/>
    <lineage>
        <taxon>Eukaryota</taxon>
        <taxon>Fungi</taxon>
        <taxon>Dikarya</taxon>
        <taxon>Ascomycota</taxon>
        <taxon>Pezizomycotina</taxon>
        <taxon>Eurotiomycetes</taxon>
        <taxon>Eurotiomycetidae</taxon>
        <taxon>Eurotiales</taxon>
        <taxon>Aspergillaceae</taxon>
        <taxon>Penicillium</taxon>
    </lineage>
</organism>